<keyword evidence="5" id="KW-1185">Reference proteome</keyword>
<dbReference type="InterPro" id="IPR050498">
    <property type="entry name" value="Ycf3"/>
</dbReference>
<sequence length="624" mass="70954">MANECSHRLHVRGRPADITRWLHIATAPCATYFAGEEAPESAWRVFHNLFPVPSKLLAKIAPEGAERWQVRNWDVNRYVLGAKFVRDAGREAYFDFYTASRPALKWVAKVASDFPELAFELYWRTEGHDDYLGRNLYQGGKCIENWNGNARKKDRMLSARVRSACGPDSLVIELMDAEIAKHPDNAEAYLLRAKMIAACIHAFGDPNWWTEEEDRDPNQRTIDLKRAIELDPQLLDAYLELARDCSKQGDVTEARKFYRRATEQCPDNACAFVEYARFLRQLPDQTGADIKRIRRTIRLAREHDPNNARALIEDACLFISRGDDPRAETALARALELNPAFDLALYARALCQVRLDAFVEAQRSLDDLAVWNPFLGSHFNGYVLLARGRCLANTGRVTEAIECFTQCLKAPHPKDKETFPEALLDRAECYSKRDRYSKAVADTRRAIRLAPESAHCRARLARHLILSGDFRKACDALFAIGESDLTNQPIAVLLECLFDLRSKGRDDRAHTAAIMSIALAPNHWLPRRERAAILATSLDPTVRNGKEAVKVARRACKLSNWTEATCLSAYAAALAECGRFTEAVKWQQNALDRTTRGSLRDECRRWLVEYQNDRPNRYTTHSPN</sequence>
<dbReference type="PROSITE" id="PS50005">
    <property type="entry name" value="TPR"/>
    <property type="match status" value="2"/>
</dbReference>
<dbReference type="Pfam" id="PF13181">
    <property type="entry name" value="TPR_8"/>
    <property type="match status" value="1"/>
</dbReference>
<reference evidence="4 5" key="1">
    <citation type="submission" date="2021-04" db="EMBL/GenBank/DDBJ databases">
        <authorList>
            <person name="Ivanova A."/>
        </authorList>
    </citation>
    <scope>NUCLEOTIDE SEQUENCE [LARGE SCALE GENOMIC DNA]</scope>
    <source>
        <strain evidence="4 5">G18</strain>
    </source>
</reference>
<dbReference type="Proteomes" id="UP000676565">
    <property type="component" value="Unassembled WGS sequence"/>
</dbReference>
<evidence type="ECO:0000256" key="3">
    <source>
        <dbReference type="PROSITE-ProRule" id="PRU00339"/>
    </source>
</evidence>
<organism evidence="4 5">
    <name type="scientific">Gemmata palustris</name>
    <dbReference type="NCBI Taxonomy" id="2822762"/>
    <lineage>
        <taxon>Bacteria</taxon>
        <taxon>Pseudomonadati</taxon>
        <taxon>Planctomycetota</taxon>
        <taxon>Planctomycetia</taxon>
        <taxon>Gemmatales</taxon>
        <taxon>Gemmataceae</taxon>
        <taxon>Gemmata</taxon>
    </lineage>
</organism>
<dbReference type="RefSeq" id="WP_210652778.1">
    <property type="nucleotide sequence ID" value="NZ_JAGKQQ010000001.1"/>
</dbReference>
<dbReference type="SUPFAM" id="SSF48452">
    <property type="entry name" value="TPR-like"/>
    <property type="match status" value="1"/>
</dbReference>
<dbReference type="Pfam" id="PF13432">
    <property type="entry name" value="TPR_16"/>
    <property type="match status" value="1"/>
</dbReference>
<dbReference type="SMART" id="SM00028">
    <property type="entry name" value="TPR"/>
    <property type="match status" value="4"/>
</dbReference>
<accession>A0ABS5BLR8</accession>
<dbReference type="InterPro" id="IPR019734">
    <property type="entry name" value="TPR_rpt"/>
</dbReference>
<comment type="caution">
    <text evidence="4">The sequence shown here is derived from an EMBL/GenBank/DDBJ whole genome shotgun (WGS) entry which is preliminary data.</text>
</comment>
<dbReference type="EMBL" id="JAGKQQ010000001">
    <property type="protein sequence ID" value="MBP3954659.1"/>
    <property type="molecule type" value="Genomic_DNA"/>
</dbReference>
<evidence type="ECO:0000313" key="5">
    <source>
        <dbReference type="Proteomes" id="UP000676565"/>
    </source>
</evidence>
<keyword evidence="1" id="KW-0677">Repeat</keyword>
<gene>
    <name evidence="4" type="ORF">J8F10_05100</name>
</gene>
<feature type="repeat" description="TPR" evidence="3">
    <location>
        <begin position="420"/>
        <end position="453"/>
    </location>
</feature>
<name>A0ABS5BLR8_9BACT</name>
<protein>
    <submittedName>
        <fullName evidence="4">Tetratricopeptide repeat protein</fullName>
    </submittedName>
</protein>
<dbReference type="Pfam" id="PF13174">
    <property type="entry name" value="TPR_6"/>
    <property type="match status" value="1"/>
</dbReference>
<dbReference type="InterPro" id="IPR011990">
    <property type="entry name" value="TPR-like_helical_dom_sf"/>
</dbReference>
<feature type="repeat" description="TPR" evidence="3">
    <location>
        <begin position="235"/>
        <end position="268"/>
    </location>
</feature>
<evidence type="ECO:0000313" key="4">
    <source>
        <dbReference type="EMBL" id="MBP3954659.1"/>
    </source>
</evidence>
<proteinExistence type="predicted"/>
<dbReference type="PANTHER" id="PTHR44858:SF1">
    <property type="entry name" value="UDP-N-ACETYLGLUCOSAMINE--PEPTIDE N-ACETYLGLUCOSAMINYLTRANSFERASE SPINDLY-RELATED"/>
    <property type="match status" value="1"/>
</dbReference>
<dbReference type="PANTHER" id="PTHR44858">
    <property type="entry name" value="TETRATRICOPEPTIDE REPEAT PROTEIN 6"/>
    <property type="match status" value="1"/>
</dbReference>
<evidence type="ECO:0000256" key="2">
    <source>
        <dbReference type="ARBA" id="ARBA00022803"/>
    </source>
</evidence>
<keyword evidence="2 3" id="KW-0802">TPR repeat</keyword>
<dbReference type="Gene3D" id="1.25.40.10">
    <property type="entry name" value="Tetratricopeptide repeat domain"/>
    <property type="match status" value="3"/>
</dbReference>
<evidence type="ECO:0000256" key="1">
    <source>
        <dbReference type="ARBA" id="ARBA00022737"/>
    </source>
</evidence>